<dbReference type="Gene3D" id="3.40.109.10">
    <property type="entry name" value="NADH Oxidase"/>
    <property type="match status" value="1"/>
</dbReference>
<dbReference type="PANTHER" id="PTHR43543:SF1">
    <property type="entry name" value="MALONIC SEMIALDEHYDE REDUCTASE RUTE-RELATED"/>
    <property type="match status" value="1"/>
</dbReference>
<sequence>MTQTVFELDPAAQDLLFRQARTPNAFTDQPVTDEQLRQVYELAKWGPTSMNLQPLRVMAVRSPQRRDALVEHMSGGNKEKTRTAPLTLIFAADLDFHEHAPEQFPAYKDAHTMFEKLGRQGRIPTAHMNATLSIAYWIVALRAAGLAVAPMTGADFPSIAKEFFPDERVEPLIVANVGYPETSSYHPRNKRLAFEEVLSSV</sequence>
<protein>
    <submittedName>
        <fullName evidence="2">Probable malonic semialdehyde reductase RutE</fullName>
        <ecNumber evidence="2">1.1.1.298</ecNumber>
    </submittedName>
</protein>
<dbReference type="InterPro" id="IPR000415">
    <property type="entry name" value="Nitroreductase-like"/>
</dbReference>
<dbReference type="PANTHER" id="PTHR43543">
    <property type="entry name" value="MALONIC SEMIALDEHYDE REDUCTASE RUTE-RELATED"/>
    <property type="match status" value="1"/>
</dbReference>
<dbReference type="SUPFAM" id="SSF55469">
    <property type="entry name" value="FMN-dependent nitroreductase-like"/>
    <property type="match status" value="1"/>
</dbReference>
<proteinExistence type="predicted"/>
<organism evidence="2 3">
    <name type="scientific">Dermatophilus congolensis</name>
    <dbReference type="NCBI Taxonomy" id="1863"/>
    <lineage>
        <taxon>Bacteria</taxon>
        <taxon>Bacillati</taxon>
        <taxon>Actinomycetota</taxon>
        <taxon>Actinomycetes</taxon>
        <taxon>Micrococcales</taxon>
        <taxon>Dermatophilaceae</taxon>
        <taxon>Dermatophilus</taxon>
    </lineage>
</organism>
<dbReference type="RefSeq" id="WP_028326804.1">
    <property type="nucleotide sequence ID" value="NZ_LT906453.1"/>
</dbReference>
<accession>A0A239V2D7</accession>
<dbReference type="STRING" id="1121387.GCA_000429885_00755"/>
<dbReference type="GO" id="GO:0035527">
    <property type="term" value="F:3-hydroxypropionate dehydrogenase (NADP+) activity"/>
    <property type="evidence" value="ECO:0007669"/>
    <property type="project" value="UniProtKB-EC"/>
</dbReference>
<dbReference type="KEGG" id="dco:SAMEA4475696_0012"/>
<dbReference type="GeneID" id="63458331"/>
<reference evidence="2 3" key="1">
    <citation type="submission" date="2017-06" db="EMBL/GenBank/DDBJ databases">
        <authorList>
            <consortium name="Pathogen Informatics"/>
        </authorList>
    </citation>
    <scope>NUCLEOTIDE SEQUENCE [LARGE SCALE GENOMIC DNA]</scope>
    <source>
        <strain evidence="2 3">NCTC13039</strain>
    </source>
</reference>
<evidence type="ECO:0000313" key="2">
    <source>
        <dbReference type="EMBL" id="SNV16425.1"/>
    </source>
</evidence>
<dbReference type="NCBIfam" id="NF003768">
    <property type="entry name" value="PRK05365.1"/>
    <property type="match status" value="1"/>
</dbReference>
<dbReference type="Pfam" id="PF00881">
    <property type="entry name" value="Nitroreductase"/>
    <property type="match status" value="1"/>
</dbReference>
<dbReference type="Proteomes" id="UP000242637">
    <property type="component" value="Chromosome 1"/>
</dbReference>
<keyword evidence="2" id="KW-0560">Oxidoreductase</keyword>
<dbReference type="EC" id="1.1.1.298" evidence="2"/>
<keyword evidence="3" id="KW-1185">Reference proteome</keyword>
<feature type="domain" description="Nitroreductase" evidence="1">
    <location>
        <begin position="19"/>
        <end position="179"/>
    </location>
</feature>
<evidence type="ECO:0000259" key="1">
    <source>
        <dbReference type="Pfam" id="PF00881"/>
    </source>
</evidence>
<dbReference type="AlphaFoldDB" id="A0A239V2D7"/>
<dbReference type="OrthoDB" id="9784375at2"/>
<dbReference type="InterPro" id="IPR050461">
    <property type="entry name" value="Nitroreductase_HadB/RutE"/>
</dbReference>
<name>A0A239V2D7_9MICO</name>
<gene>
    <name evidence="2" type="primary">rutE</name>
    <name evidence="2" type="ORF">SAMEA4475696_00012</name>
</gene>
<evidence type="ECO:0000313" key="3">
    <source>
        <dbReference type="Proteomes" id="UP000242637"/>
    </source>
</evidence>
<dbReference type="EMBL" id="LT906453">
    <property type="protein sequence ID" value="SNV16425.1"/>
    <property type="molecule type" value="Genomic_DNA"/>
</dbReference>
<dbReference type="InterPro" id="IPR029479">
    <property type="entry name" value="Nitroreductase"/>
</dbReference>